<keyword evidence="1" id="KW-1133">Transmembrane helix</keyword>
<dbReference type="Proteomes" id="UP000510869">
    <property type="component" value="Chromosome"/>
</dbReference>
<evidence type="ECO:0000313" key="3">
    <source>
        <dbReference type="Proteomes" id="UP000510869"/>
    </source>
</evidence>
<evidence type="ECO:0000256" key="1">
    <source>
        <dbReference type="SAM" id="Phobius"/>
    </source>
</evidence>
<gene>
    <name evidence="2" type="primary">vanZ</name>
    <name evidence="2" type="ORF">HYG81_04225</name>
</gene>
<feature type="transmembrane region" description="Helical" evidence="1">
    <location>
        <begin position="51"/>
        <end position="69"/>
    </location>
</feature>
<proteinExistence type="predicted"/>
<keyword evidence="1" id="KW-0812">Transmembrane</keyword>
<dbReference type="NCBIfam" id="NF037970">
    <property type="entry name" value="vanZ_1"/>
    <property type="match status" value="1"/>
</dbReference>
<dbReference type="EMBL" id="CP059154">
    <property type="protein sequence ID" value="QLK26824.1"/>
    <property type="molecule type" value="Genomic_DNA"/>
</dbReference>
<reference evidence="2 3" key="1">
    <citation type="submission" date="2020-07" db="EMBL/GenBank/DDBJ databases">
        <title>Natrinema (YPL30) sp. nov. and Haloterrigena xxxxxx (YPL8) sp. nov., isolated from a salt mine.</title>
        <authorList>
            <person name="Cui H."/>
        </authorList>
    </citation>
    <scope>NUCLEOTIDE SEQUENCE [LARGE SCALE GENOMIC DNA]</scope>
    <source>
        <strain evidence="2 3">YPL13</strain>
    </source>
</reference>
<name>A0A7D6GVV1_9EURY</name>
<keyword evidence="3" id="KW-1185">Reference proteome</keyword>
<dbReference type="OrthoDB" id="214957at2157"/>
<feature type="transmembrane region" description="Helical" evidence="1">
    <location>
        <begin position="81"/>
        <end position="103"/>
    </location>
</feature>
<dbReference type="AlphaFoldDB" id="A0A7D6GVV1"/>
<organism evidence="2 3">
    <name type="scientific">Natrinema zhouii</name>
    <dbReference type="NCBI Taxonomy" id="1710539"/>
    <lineage>
        <taxon>Archaea</taxon>
        <taxon>Methanobacteriati</taxon>
        <taxon>Methanobacteriota</taxon>
        <taxon>Stenosarchaea group</taxon>
        <taxon>Halobacteria</taxon>
        <taxon>Halobacteriales</taxon>
        <taxon>Natrialbaceae</taxon>
        <taxon>Natrinema</taxon>
    </lineage>
</organism>
<protein>
    <submittedName>
        <fullName evidence="2">VanZ family protein</fullName>
    </submittedName>
</protein>
<sequence length="107" mass="11677">MQATTIPSDLAWFDPRHAIAYATLALSLEYALDYRETTSPQTDERRSYERTIARMALLVLVVTIGYGALMEAGQLFRPDRVASLADAASNGIGATAALVLSGLERWT</sequence>
<dbReference type="KEGG" id="nay:HYG81_04225"/>
<accession>A0A7D6GVV1</accession>
<keyword evidence="1" id="KW-0472">Membrane</keyword>
<evidence type="ECO:0000313" key="2">
    <source>
        <dbReference type="EMBL" id="QLK26824.1"/>
    </source>
</evidence>